<feature type="transmembrane region" description="Helical" evidence="6">
    <location>
        <begin position="7"/>
        <end position="29"/>
    </location>
</feature>
<feature type="transmembrane region" description="Helical" evidence="6">
    <location>
        <begin position="284"/>
        <end position="305"/>
    </location>
</feature>
<dbReference type="PANTHER" id="PTHR43124:SF3">
    <property type="entry name" value="CHLORAMPHENICOL EFFLUX PUMP RV0191"/>
    <property type="match status" value="1"/>
</dbReference>
<evidence type="ECO:0000256" key="1">
    <source>
        <dbReference type="ARBA" id="ARBA00004651"/>
    </source>
</evidence>
<evidence type="ECO:0000256" key="3">
    <source>
        <dbReference type="ARBA" id="ARBA00022692"/>
    </source>
</evidence>
<keyword evidence="9" id="KW-1185">Reference proteome</keyword>
<organism evidence="8 9">
    <name type="scientific">Mycetohabitans rhizoxinica</name>
    <dbReference type="NCBI Taxonomy" id="412963"/>
    <lineage>
        <taxon>Bacteria</taxon>
        <taxon>Pseudomonadati</taxon>
        <taxon>Pseudomonadota</taxon>
        <taxon>Betaproteobacteria</taxon>
        <taxon>Burkholderiales</taxon>
        <taxon>Burkholderiaceae</taxon>
        <taxon>Mycetohabitans</taxon>
    </lineage>
</organism>
<proteinExistence type="predicted"/>
<feature type="transmembrane region" description="Helical" evidence="6">
    <location>
        <begin position="99"/>
        <end position="117"/>
    </location>
</feature>
<dbReference type="EMBL" id="CP062176">
    <property type="protein sequence ID" value="WXK39828.1"/>
    <property type="molecule type" value="Genomic_DNA"/>
</dbReference>
<comment type="subcellular location">
    <subcellularLocation>
        <location evidence="1">Cell membrane</location>
        <topology evidence="1">Multi-pass membrane protein</topology>
    </subcellularLocation>
</comment>
<accession>A0ABZ2PY08</accession>
<feature type="transmembrane region" description="Helical" evidence="6">
    <location>
        <begin position="311"/>
        <end position="330"/>
    </location>
</feature>
<feature type="transmembrane region" description="Helical" evidence="6">
    <location>
        <begin position="129"/>
        <end position="154"/>
    </location>
</feature>
<gene>
    <name evidence="8" type="ORF">IHE29_11345</name>
</gene>
<evidence type="ECO:0000256" key="2">
    <source>
        <dbReference type="ARBA" id="ARBA00022475"/>
    </source>
</evidence>
<dbReference type="Proteomes" id="UP001493153">
    <property type="component" value="Chromosome"/>
</dbReference>
<keyword evidence="4 6" id="KW-1133">Transmembrane helix</keyword>
<dbReference type="InterPro" id="IPR036259">
    <property type="entry name" value="MFS_trans_sf"/>
</dbReference>
<evidence type="ECO:0000256" key="6">
    <source>
        <dbReference type="SAM" id="Phobius"/>
    </source>
</evidence>
<reference evidence="8 9" key="1">
    <citation type="submission" date="2020-09" db="EMBL/GenBank/DDBJ databases">
        <title>Genome sequences of Mycetohabitans spp.</title>
        <authorList>
            <person name="Carter M.E."/>
            <person name="Carpenter S.C.D."/>
            <person name="Bogdanove A.J."/>
        </authorList>
    </citation>
    <scope>NUCLEOTIDE SEQUENCE [LARGE SCALE GENOMIC DNA]</scope>
    <source>
        <strain evidence="8 9">B12</strain>
    </source>
</reference>
<dbReference type="SUPFAM" id="SSF103473">
    <property type="entry name" value="MFS general substrate transporter"/>
    <property type="match status" value="1"/>
</dbReference>
<evidence type="ECO:0000259" key="7">
    <source>
        <dbReference type="PROSITE" id="PS50850"/>
    </source>
</evidence>
<dbReference type="InterPro" id="IPR050189">
    <property type="entry name" value="MFS_Efflux_Transporters"/>
</dbReference>
<sequence>MTSSRIRIFVVFSIGYFVSYVFRGVNLGFAPLLANEFGLSSSDLGTLTSMYFLGFAGAQIPVGVLLDRFGARRVTAAVMLVAAAGILLFGLAQDFGSMMLGRLLIGVGVSVCLGGAFQATAQHFPASQLTVVNGLVMAVGGLGGVVVGTPLTWLLSVTGWRTLCIALAVLTLVVAASIWVFGPHAREPQHRAGVLAQLQGTWEVVRSRRFWKLATFSGLTQSVFYAMQSLWIGAFLRDVTFQSLPDAAARAASSVSVLGATFIAGNIGFGALARTLERWGVSVYRFSCVTMVLFVLVQGLIAARVPLPPMVVWAAYGALGGSGILTYAVLAKHFPVRLIGRVNTSFTLVIFLGIFVLQVAIGAALGHWPERGGHYPVHAHQWVWVALIAVQGLAAIGYFMPARDARAAREWPQGATGTAEDEPIR</sequence>
<dbReference type="InterPro" id="IPR011701">
    <property type="entry name" value="MFS"/>
</dbReference>
<name>A0ABZ2PY08_9BURK</name>
<keyword evidence="3 6" id="KW-0812">Transmembrane</keyword>
<evidence type="ECO:0000313" key="9">
    <source>
        <dbReference type="Proteomes" id="UP001493153"/>
    </source>
</evidence>
<evidence type="ECO:0000313" key="8">
    <source>
        <dbReference type="EMBL" id="WXK39828.1"/>
    </source>
</evidence>
<dbReference type="PROSITE" id="PS50850">
    <property type="entry name" value="MFS"/>
    <property type="match status" value="1"/>
</dbReference>
<feature type="transmembrane region" description="Helical" evidence="6">
    <location>
        <begin position="160"/>
        <end position="181"/>
    </location>
</feature>
<feature type="transmembrane region" description="Helical" evidence="6">
    <location>
        <begin position="49"/>
        <end position="67"/>
    </location>
</feature>
<protein>
    <submittedName>
        <fullName evidence="8">MFS transporter</fullName>
    </submittedName>
</protein>
<feature type="domain" description="Major facilitator superfamily (MFS) profile" evidence="7">
    <location>
        <begin position="8"/>
        <end position="404"/>
    </location>
</feature>
<evidence type="ECO:0000256" key="4">
    <source>
        <dbReference type="ARBA" id="ARBA00022989"/>
    </source>
</evidence>
<dbReference type="Pfam" id="PF07690">
    <property type="entry name" value="MFS_1"/>
    <property type="match status" value="1"/>
</dbReference>
<feature type="transmembrane region" description="Helical" evidence="6">
    <location>
        <begin position="213"/>
        <end position="236"/>
    </location>
</feature>
<feature type="transmembrane region" description="Helical" evidence="6">
    <location>
        <begin position="248"/>
        <end position="272"/>
    </location>
</feature>
<evidence type="ECO:0000256" key="5">
    <source>
        <dbReference type="ARBA" id="ARBA00023136"/>
    </source>
</evidence>
<keyword evidence="2" id="KW-1003">Cell membrane</keyword>
<feature type="transmembrane region" description="Helical" evidence="6">
    <location>
        <begin position="381"/>
        <end position="400"/>
    </location>
</feature>
<feature type="transmembrane region" description="Helical" evidence="6">
    <location>
        <begin position="74"/>
        <end position="93"/>
    </location>
</feature>
<dbReference type="PANTHER" id="PTHR43124">
    <property type="entry name" value="PURINE EFFLUX PUMP PBUE"/>
    <property type="match status" value="1"/>
</dbReference>
<dbReference type="Gene3D" id="1.20.1250.20">
    <property type="entry name" value="MFS general substrate transporter like domains"/>
    <property type="match status" value="1"/>
</dbReference>
<keyword evidence="5 6" id="KW-0472">Membrane</keyword>
<feature type="transmembrane region" description="Helical" evidence="6">
    <location>
        <begin position="342"/>
        <end position="361"/>
    </location>
</feature>
<dbReference type="RefSeq" id="WP_338910837.1">
    <property type="nucleotide sequence ID" value="NZ_CP062176.1"/>
</dbReference>
<dbReference type="InterPro" id="IPR020846">
    <property type="entry name" value="MFS_dom"/>
</dbReference>